<evidence type="ECO:0000313" key="1">
    <source>
        <dbReference type="EMBL" id="MET4541235.1"/>
    </source>
</evidence>
<evidence type="ECO:0000313" key="2">
    <source>
        <dbReference type="Proteomes" id="UP001549307"/>
    </source>
</evidence>
<sequence>MSSMKNPLVPGDATRPHAEPLQCRQCRSADHVDLETIESIEPHAGDLMVRVAYRCRACEVSYAHYAAFHDVAAVLNRNGPASGLLQFGGQYFHCGVPMQFIKSSARSVYAPMSTEVVEDGLLDVYLKTRVIQCRCGFRMELPG</sequence>
<protein>
    <recommendedName>
        <fullName evidence="3">CpXC domain-containing protein</fullName>
    </recommendedName>
</protein>
<accession>A0ABV2P8X9</accession>
<gene>
    <name evidence="1" type="ORF">ABIE37_003030</name>
</gene>
<organism evidence="1 2">
    <name type="scientific">Arthrobacter bambusae</name>
    <dbReference type="NCBI Taxonomy" id="1338426"/>
    <lineage>
        <taxon>Bacteria</taxon>
        <taxon>Bacillati</taxon>
        <taxon>Actinomycetota</taxon>
        <taxon>Actinomycetes</taxon>
        <taxon>Micrococcales</taxon>
        <taxon>Micrococcaceae</taxon>
        <taxon>Arthrobacter</taxon>
    </lineage>
</organism>
<dbReference type="Proteomes" id="UP001549307">
    <property type="component" value="Unassembled WGS sequence"/>
</dbReference>
<evidence type="ECO:0008006" key="3">
    <source>
        <dbReference type="Google" id="ProtNLM"/>
    </source>
</evidence>
<reference evidence="1 2" key="1">
    <citation type="submission" date="2024-06" db="EMBL/GenBank/DDBJ databases">
        <title>Sorghum-associated microbial communities from plants grown in Nebraska, USA.</title>
        <authorList>
            <person name="Schachtman D."/>
        </authorList>
    </citation>
    <scope>NUCLEOTIDE SEQUENCE [LARGE SCALE GENOMIC DNA]</scope>
    <source>
        <strain evidence="1 2">3552</strain>
    </source>
</reference>
<comment type="caution">
    <text evidence="1">The sequence shown here is derived from an EMBL/GenBank/DDBJ whole genome shotgun (WGS) entry which is preliminary data.</text>
</comment>
<keyword evidence="2" id="KW-1185">Reference proteome</keyword>
<dbReference type="EMBL" id="JBEPSN010000008">
    <property type="protein sequence ID" value="MET4541235.1"/>
    <property type="molecule type" value="Genomic_DNA"/>
</dbReference>
<proteinExistence type="predicted"/>
<name>A0ABV2P8X9_9MICC</name>